<comment type="caution">
    <text evidence="1">The sequence shown here is derived from an EMBL/GenBank/DDBJ whole genome shotgun (WGS) entry which is preliminary data.</text>
</comment>
<sequence length="132" mass="14732">MEQSLAVVVEAIAKELHQTAGVDDMESSLLDDTEESSGEGLKKKIIKWRMELTPVYDNDQYRKLIEPRQKSRGHRRRRSTGGGLFSCFGNAYGCEFSVICGGVGKKRRPADASKDQLLSAISEVTSFDKLYL</sequence>
<evidence type="ECO:0000313" key="2">
    <source>
        <dbReference type="Proteomes" id="UP000516437"/>
    </source>
</evidence>
<keyword evidence="2" id="KW-1185">Reference proteome</keyword>
<accession>A0A6A1WI99</accession>
<name>A0A6A1WI99_9ROSI</name>
<gene>
    <name evidence="1" type="ORF">CJ030_MR2G025695</name>
</gene>
<dbReference type="Proteomes" id="UP000516437">
    <property type="component" value="Chromosome 2"/>
</dbReference>
<protein>
    <submittedName>
        <fullName evidence="1">Uncharacterized protein</fullName>
    </submittedName>
</protein>
<reference evidence="1 2" key="1">
    <citation type="journal article" date="2019" name="Plant Biotechnol. J.">
        <title>The red bayberry genome and genetic basis of sex determination.</title>
        <authorList>
            <person name="Jia H.M."/>
            <person name="Jia H.J."/>
            <person name="Cai Q.L."/>
            <person name="Wang Y."/>
            <person name="Zhao H.B."/>
            <person name="Yang W.F."/>
            <person name="Wang G.Y."/>
            <person name="Li Y.H."/>
            <person name="Zhan D.L."/>
            <person name="Shen Y.T."/>
            <person name="Niu Q.F."/>
            <person name="Chang L."/>
            <person name="Qiu J."/>
            <person name="Zhao L."/>
            <person name="Xie H.B."/>
            <person name="Fu W.Y."/>
            <person name="Jin J."/>
            <person name="Li X.W."/>
            <person name="Jiao Y."/>
            <person name="Zhou C.C."/>
            <person name="Tu T."/>
            <person name="Chai C.Y."/>
            <person name="Gao J.L."/>
            <person name="Fan L.J."/>
            <person name="van de Weg E."/>
            <person name="Wang J.Y."/>
            <person name="Gao Z.S."/>
        </authorList>
    </citation>
    <scope>NUCLEOTIDE SEQUENCE [LARGE SCALE GENOMIC DNA]</scope>
    <source>
        <tissue evidence="1">Leaves</tissue>
    </source>
</reference>
<dbReference type="AlphaFoldDB" id="A0A6A1WI99"/>
<organism evidence="1 2">
    <name type="scientific">Morella rubra</name>
    <name type="common">Chinese bayberry</name>
    <dbReference type="NCBI Taxonomy" id="262757"/>
    <lineage>
        <taxon>Eukaryota</taxon>
        <taxon>Viridiplantae</taxon>
        <taxon>Streptophyta</taxon>
        <taxon>Embryophyta</taxon>
        <taxon>Tracheophyta</taxon>
        <taxon>Spermatophyta</taxon>
        <taxon>Magnoliopsida</taxon>
        <taxon>eudicotyledons</taxon>
        <taxon>Gunneridae</taxon>
        <taxon>Pentapetalae</taxon>
        <taxon>rosids</taxon>
        <taxon>fabids</taxon>
        <taxon>Fagales</taxon>
        <taxon>Myricaceae</taxon>
        <taxon>Morella</taxon>
    </lineage>
</organism>
<dbReference type="EMBL" id="RXIC02000020">
    <property type="protein sequence ID" value="KAB1223378.1"/>
    <property type="molecule type" value="Genomic_DNA"/>
</dbReference>
<proteinExistence type="predicted"/>
<evidence type="ECO:0000313" key="1">
    <source>
        <dbReference type="EMBL" id="KAB1223378.1"/>
    </source>
</evidence>